<evidence type="ECO:0000256" key="4">
    <source>
        <dbReference type="ARBA" id="ARBA00023136"/>
    </source>
</evidence>
<dbReference type="HOGENOM" id="CLU_024994_1_1_1"/>
<dbReference type="InterPro" id="IPR058533">
    <property type="entry name" value="Cation_efflux_TM"/>
</dbReference>
<evidence type="ECO:0000313" key="8">
    <source>
        <dbReference type="Proteomes" id="UP000001997"/>
    </source>
</evidence>
<dbReference type="KEGG" id="pgu:PGUG_03769"/>
<gene>
    <name evidence="7" type="ORF">PGUG_03769</name>
</gene>
<evidence type="ECO:0000256" key="5">
    <source>
        <dbReference type="SAM" id="MobiDB-lite"/>
    </source>
</evidence>
<sequence length="599" mass="66025">MASEIDPPDDISDGEQYGTTKTQILSNPPNLSFLQSANFSTDSLGDSDVYDAHAAESVPGTPTIGLQQSPIPRRYSNSSLASPQRTTFSNRTPRPKSVFDMDTSQLIISEDGSPAHRINNTPRARNSAYFASTRSYIPSAPIAPPSGSRSSSPIRATSPSRNGRNYRAKSPVRRSSSPSKSPQPFNFQPQELMIHGNGSGPTLQVKTAHRKGHKYKHSSVSMNLFQEPPPAAVSANQAMIPDSHPIPTFKESVSSLTSHQKIKLAWSVCHLLLAVALFIVGFHFKLASLSTLAHLVVYDSLGSLVIVLVDVMSNFEVWSCSSIAYPFGLGRLEVLAGFALSTSLIMVGCDLISHFCEEFVIEWIVKDPQVDQEAHQHSSHHIHGGGTIENMFAYEVSLCITIIFTLLTSRYIVASDRINEMISSTGKEKGGEGRIRPVLSVILKHPTHFLTLLFAIGLALLPVIPEAFTSKIDLEISDASTLTIACLLCFTGWRLVSKLGSILLLSYPYSSYDYYNLKNEIIDGIYTIEGFKKSFTVDKLFITKFNHRLFVVGLKFSMIGASIDDESRFRFEINRLISRKIATLEYASPQLELTIDITR</sequence>
<dbReference type="VEuPathDB" id="FungiDB:PGUG_03769"/>
<dbReference type="eggNOG" id="ENOG502QV77">
    <property type="taxonomic scope" value="Eukaryota"/>
</dbReference>
<dbReference type="Proteomes" id="UP000001997">
    <property type="component" value="Unassembled WGS sequence"/>
</dbReference>
<evidence type="ECO:0000256" key="2">
    <source>
        <dbReference type="ARBA" id="ARBA00022692"/>
    </source>
</evidence>
<dbReference type="RefSeq" id="XP_001484388.2">
    <property type="nucleotide sequence ID" value="XM_001484338.1"/>
</dbReference>
<evidence type="ECO:0000313" key="7">
    <source>
        <dbReference type="EMBL" id="EDK39671.2"/>
    </source>
</evidence>
<dbReference type="InParanoid" id="A5DKG8"/>
<organism evidence="7 8">
    <name type="scientific">Meyerozyma guilliermondii (strain ATCC 6260 / CBS 566 / DSM 6381 / JCM 1539 / NBRC 10279 / NRRL Y-324)</name>
    <name type="common">Yeast</name>
    <name type="synonym">Candida guilliermondii</name>
    <dbReference type="NCBI Taxonomy" id="294746"/>
    <lineage>
        <taxon>Eukaryota</taxon>
        <taxon>Fungi</taxon>
        <taxon>Dikarya</taxon>
        <taxon>Ascomycota</taxon>
        <taxon>Saccharomycotina</taxon>
        <taxon>Pichiomycetes</taxon>
        <taxon>Debaryomycetaceae</taxon>
        <taxon>Meyerozyma</taxon>
    </lineage>
</organism>
<feature type="domain" description="Cation efflux protein transmembrane" evidence="6">
    <location>
        <begin position="265"/>
        <end position="504"/>
    </location>
</feature>
<keyword evidence="3" id="KW-1133">Transmembrane helix</keyword>
<evidence type="ECO:0000259" key="6">
    <source>
        <dbReference type="Pfam" id="PF01545"/>
    </source>
</evidence>
<proteinExistence type="predicted"/>
<feature type="region of interest" description="Disordered" evidence="5">
    <location>
        <begin position="139"/>
        <end position="201"/>
    </location>
</feature>
<dbReference type="OrthoDB" id="5382797at2759"/>
<feature type="region of interest" description="Disordered" evidence="5">
    <location>
        <begin position="44"/>
        <end position="98"/>
    </location>
</feature>
<feature type="compositionally biased region" description="Low complexity" evidence="5">
    <location>
        <begin position="173"/>
        <end position="189"/>
    </location>
</feature>
<dbReference type="GO" id="GO:0030003">
    <property type="term" value="P:intracellular monoatomic cation homeostasis"/>
    <property type="evidence" value="ECO:0007669"/>
    <property type="project" value="UniProtKB-ARBA"/>
</dbReference>
<dbReference type="OMA" id="WETTIDI"/>
<dbReference type="Gene3D" id="1.20.1510.10">
    <property type="entry name" value="Cation efflux protein transmembrane domain"/>
    <property type="match status" value="1"/>
</dbReference>
<dbReference type="FunCoup" id="A5DKG8">
    <property type="interactions" value="27"/>
</dbReference>
<accession>A5DKG8</accession>
<dbReference type="GeneID" id="5126159"/>
<dbReference type="AlphaFoldDB" id="A5DKG8"/>
<feature type="compositionally biased region" description="Polar residues" evidence="5">
    <location>
        <begin position="64"/>
        <end position="92"/>
    </location>
</feature>
<reference evidence="7 8" key="1">
    <citation type="journal article" date="2009" name="Nature">
        <title>Evolution of pathogenicity and sexual reproduction in eight Candida genomes.</title>
        <authorList>
            <person name="Butler G."/>
            <person name="Rasmussen M.D."/>
            <person name="Lin M.F."/>
            <person name="Santos M.A."/>
            <person name="Sakthikumar S."/>
            <person name="Munro C.A."/>
            <person name="Rheinbay E."/>
            <person name="Grabherr M."/>
            <person name="Forche A."/>
            <person name="Reedy J.L."/>
            <person name="Agrafioti I."/>
            <person name="Arnaud M.B."/>
            <person name="Bates S."/>
            <person name="Brown A.J."/>
            <person name="Brunke S."/>
            <person name="Costanzo M.C."/>
            <person name="Fitzpatrick D.A."/>
            <person name="de Groot P.W."/>
            <person name="Harris D."/>
            <person name="Hoyer L.L."/>
            <person name="Hube B."/>
            <person name="Klis F.M."/>
            <person name="Kodira C."/>
            <person name="Lennard N."/>
            <person name="Logue M.E."/>
            <person name="Martin R."/>
            <person name="Neiman A.M."/>
            <person name="Nikolaou E."/>
            <person name="Quail M.A."/>
            <person name="Quinn J."/>
            <person name="Santos M.C."/>
            <person name="Schmitzberger F.F."/>
            <person name="Sherlock G."/>
            <person name="Shah P."/>
            <person name="Silverstein K.A."/>
            <person name="Skrzypek M.S."/>
            <person name="Soll D."/>
            <person name="Staggs R."/>
            <person name="Stansfield I."/>
            <person name="Stumpf M.P."/>
            <person name="Sudbery P.E."/>
            <person name="Srikantha T."/>
            <person name="Zeng Q."/>
            <person name="Berman J."/>
            <person name="Berriman M."/>
            <person name="Heitman J."/>
            <person name="Gow N.A."/>
            <person name="Lorenz M.C."/>
            <person name="Birren B.W."/>
            <person name="Kellis M."/>
            <person name="Cuomo C.A."/>
        </authorList>
    </citation>
    <scope>NUCLEOTIDE SEQUENCE [LARGE SCALE GENOMIC DNA]</scope>
    <source>
        <strain evidence="8">ATCC 6260 / CBS 566 / DSM 6381 / JCM 1539 / NBRC 10279 / NRRL Y-324</strain>
    </source>
</reference>
<evidence type="ECO:0000256" key="1">
    <source>
        <dbReference type="ARBA" id="ARBA00004141"/>
    </source>
</evidence>
<comment type="subcellular location">
    <subcellularLocation>
        <location evidence="1">Membrane</location>
        <topology evidence="1">Multi-pass membrane protein</topology>
    </subcellularLocation>
</comment>
<dbReference type="GO" id="GO:0098771">
    <property type="term" value="P:inorganic ion homeostasis"/>
    <property type="evidence" value="ECO:0007669"/>
    <property type="project" value="UniProtKB-ARBA"/>
</dbReference>
<protein>
    <recommendedName>
        <fullName evidence="6">Cation efflux protein transmembrane domain-containing protein</fullName>
    </recommendedName>
</protein>
<evidence type="ECO:0000256" key="3">
    <source>
        <dbReference type="ARBA" id="ARBA00022989"/>
    </source>
</evidence>
<dbReference type="GO" id="GO:0016020">
    <property type="term" value="C:membrane"/>
    <property type="evidence" value="ECO:0007669"/>
    <property type="project" value="UniProtKB-SubCell"/>
</dbReference>
<dbReference type="STRING" id="294746.A5DKG8"/>
<keyword evidence="2" id="KW-0812">Transmembrane</keyword>
<feature type="compositionally biased region" description="Polar residues" evidence="5">
    <location>
        <begin position="17"/>
        <end position="30"/>
    </location>
</feature>
<dbReference type="GO" id="GO:0008324">
    <property type="term" value="F:monoatomic cation transmembrane transporter activity"/>
    <property type="evidence" value="ECO:0007669"/>
    <property type="project" value="InterPro"/>
</dbReference>
<name>A5DKG8_PICGU</name>
<feature type="compositionally biased region" description="Acidic residues" evidence="5">
    <location>
        <begin position="1"/>
        <end position="13"/>
    </location>
</feature>
<feature type="compositionally biased region" description="Low complexity" evidence="5">
    <location>
        <begin position="139"/>
        <end position="160"/>
    </location>
</feature>
<dbReference type="InterPro" id="IPR027469">
    <property type="entry name" value="Cation_efflux_TMD_sf"/>
</dbReference>
<dbReference type="Pfam" id="PF01545">
    <property type="entry name" value="Cation_efflux"/>
    <property type="match status" value="1"/>
</dbReference>
<keyword evidence="4" id="KW-0472">Membrane</keyword>
<keyword evidence="8" id="KW-1185">Reference proteome</keyword>
<feature type="region of interest" description="Disordered" evidence="5">
    <location>
        <begin position="1"/>
        <end position="30"/>
    </location>
</feature>
<dbReference type="EMBL" id="CH408158">
    <property type="protein sequence ID" value="EDK39671.2"/>
    <property type="molecule type" value="Genomic_DNA"/>
</dbReference>